<dbReference type="Proteomes" id="UP000324222">
    <property type="component" value="Unassembled WGS sequence"/>
</dbReference>
<reference evidence="1 2" key="1">
    <citation type="submission" date="2019-05" db="EMBL/GenBank/DDBJ databases">
        <title>Another draft genome of Portunus trituberculatus and its Hox gene families provides insights of decapod evolution.</title>
        <authorList>
            <person name="Jeong J.-H."/>
            <person name="Song I."/>
            <person name="Kim S."/>
            <person name="Choi T."/>
            <person name="Kim D."/>
            <person name="Ryu S."/>
            <person name="Kim W."/>
        </authorList>
    </citation>
    <scope>NUCLEOTIDE SEQUENCE [LARGE SCALE GENOMIC DNA]</scope>
    <source>
        <tissue evidence="1">Muscle</tissue>
    </source>
</reference>
<evidence type="ECO:0000313" key="2">
    <source>
        <dbReference type="Proteomes" id="UP000324222"/>
    </source>
</evidence>
<organism evidence="1 2">
    <name type="scientific">Portunus trituberculatus</name>
    <name type="common">Swimming crab</name>
    <name type="synonym">Neptunus trituberculatus</name>
    <dbReference type="NCBI Taxonomy" id="210409"/>
    <lineage>
        <taxon>Eukaryota</taxon>
        <taxon>Metazoa</taxon>
        <taxon>Ecdysozoa</taxon>
        <taxon>Arthropoda</taxon>
        <taxon>Crustacea</taxon>
        <taxon>Multicrustacea</taxon>
        <taxon>Malacostraca</taxon>
        <taxon>Eumalacostraca</taxon>
        <taxon>Eucarida</taxon>
        <taxon>Decapoda</taxon>
        <taxon>Pleocyemata</taxon>
        <taxon>Brachyura</taxon>
        <taxon>Eubrachyura</taxon>
        <taxon>Portunoidea</taxon>
        <taxon>Portunidae</taxon>
        <taxon>Portuninae</taxon>
        <taxon>Portunus</taxon>
    </lineage>
</organism>
<dbReference type="EMBL" id="VSRR010003252">
    <property type="protein sequence ID" value="MPC35341.1"/>
    <property type="molecule type" value="Genomic_DNA"/>
</dbReference>
<dbReference type="AlphaFoldDB" id="A0A5B7ELI3"/>
<protein>
    <submittedName>
        <fullName evidence="1">Uncharacterized protein</fullName>
    </submittedName>
</protein>
<name>A0A5B7ELI3_PORTR</name>
<sequence>MFLLEMSVSVASEGVRDLGPGSLFTLTTHPFSCPCSVFDIVEQFLCPREAPSVPGLSYTLSKGGRSLVNQEPYSATLLCLVLTACRRF</sequence>
<comment type="caution">
    <text evidence="1">The sequence shown here is derived from an EMBL/GenBank/DDBJ whole genome shotgun (WGS) entry which is preliminary data.</text>
</comment>
<gene>
    <name evidence="1" type="ORF">E2C01_028763</name>
</gene>
<accession>A0A5B7ELI3</accession>
<proteinExistence type="predicted"/>
<keyword evidence="2" id="KW-1185">Reference proteome</keyword>
<evidence type="ECO:0000313" key="1">
    <source>
        <dbReference type="EMBL" id="MPC35341.1"/>
    </source>
</evidence>